<dbReference type="KEGG" id="npi:G7071_09305"/>
<dbReference type="EMBL" id="CP049866">
    <property type="protein sequence ID" value="QIK75612.1"/>
    <property type="molecule type" value="Genomic_DNA"/>
</dbReference>
<feature type="region of interest" description="Disordered" evidence="1">
    <location>
        <begin position="27"/>
        <end position="56"/>
    </location>
</feature>
<dbReference type="InterPro" id="IPR019606">
    <property type="entry name" value="GerMN"/>
</dbReference>
<evidence type="ECO:0000259" key="3">
    <source>
        <dbReference type="SMART" id="SM00909"/>
    </source>
</evidence>
<sequence length="579" mass="61862">MRTRLAHAVIAICVVILASACVRMPSEGPVSEVDSESRSDNTPGTYFDPKPPQPGESQTEIVLNFLEAMRATPIQMGVAREFLSVEAQKAWEPEESILTYAELGDPVGTFEVVLPMEEIEQYDARGAWQRSRSTQELSFGLTSEEGEWRIDRLPDGMVVPASWFESQFRRVSLYYFDPTGQILVPEPVFVPEGDQLASSLVDGLVNDPSIDPRISRTFFPPELLRGLSVPITEDGIAEVSLAGPTIKVDAEITQRILTQLVWTMRQEPRIRAVSLTVGEEELVAPGDTTQIGLDVGSAFDPTGAEASSDLFGLVDGLLVRGSSIGALQPTAGPLGTQRLGARSIGVNLSGVRVAAVSGDGGSVLVAPVDEEGRAVQVVSAARDLLPPAWDFADRLWLVERGAGRARVSVVAGDRPPREIEVQGVTGRDVRHVLVSRDGSRLVAVVRRPDGDRVLVSRILHDEAGGVLRTTRAVPLAFAPQAPSLVIRDITWRSPSAISVLSDLSRDLSLVETISVDGAPGDPGIGGATRVQGGTRELVGSPVEGIEIFALSGDDVSDVTAPELPVASLPKDLVSLTYVG</sequence>
<name>A0A6G7YFL7_9ACTN</name>
<dbReference type="InterPro" id="IPR059026">
    <property type="entry name" value="LpqB_N"/>
</dbReference>
<keyword evidence="5" id="KW-1185">Reference proteome</keyword>
<protein>
    <recommendedName>
        <fullName evidence="3">GerMN domain-containing protein</fullName>
    </recommendedName>
</protein>
<feature type="chain" id="PRO_5026236639" description="GerMN domain-containing protein" evidence="2">
    <location>
        <begin position="21"/>
        <end position="579"/>
    </location>
</feature>
<dbReference type="PROSITE" id="PS51257">
    <property type="entry name" value="PROKAR_LIPOPROTEIN"/>
    <property type="match status" value="1"/>
</dbReference>
<evidence type="ECO:0000256" key="2">
    <source>
        <dbReference type="SAM" id="SignalP"/>
    </source>
</evidence>
<dbReference type="SUPFAM" id="SSF75011">
    <property type="entry name" value="3-carboxy-cis,cis-mucoante lactonizing enzyme"/>
    <property type="match status" value="1"/>
</dbReference>
<dbReference type="InterPro" id="IPR018910">
    <property type="entry name" value="LpqB_C"/>
</dbReference>
<organism evidence="4 5">
    <name type="scientific">Nocardioides piscis</name>
    <dbReference type="NCBI Taxonomy" id="2714938"/>
    <lineage>
        <taxon>Bacteria</taxon>
        <taxon>Bacillati</taxon>
        <taxon>Actinomycetota</taxon>
        <taxon>Actinomycetes</taxon>
        <taxon>Propionibacteriales</taxon>
        <taxon>Nocardioidaceae</taxon>
        <taxon>Nocardioides</taxon>
    </lineage>
</organism>
<dbReference type="SMART" id="SM00909">
    <property type="entry name" value="Germane"/>
    <property type="match status" value="1"/>
</dbReference>
<gene>
    <name evidence="4" type="ORF">G7071_09305</name>
</gene>
<proteinExistence type="predicted"/>
<dbReference type="Pfam" id="PF10647">
    <property type="entry name" value="Gmad1"/>
    <property type="match status" value="1"/>
</dbReference>
<feature type="domain" description="GerMN" evidence="3">
    <location>
        <begin position="197"/>
        <end position="286"/>
    </location>
</feature>
<dbReference type="AlphaFoldDB" id="A0A6G7YFL7"/>
<keyword evidence="2" id="KW-0732">Signal</keyword>
<dbReference type="RefSeq" id="WP_166317777.1">
    <property type="nucleotide sequence ID" value="NZ_CP049866.1"/>
</dbReference>
<evidence type="ECO:0000313" key="5">
    <source>
        <dbReference type="Proteomes" id="UP000502035"/>
    </source>
</evidence>
<feature type="signal peptide" evidence="2">
    <location>
        <begin position="1"/>
        <end position="20"/>
    </location>
</feature>
<evidence type="ECO:0000256" key="1">
    <source>
        <dbReference type="SAM" id="MobiDB-lite"/>
    </source>
</evidence>
<dbReference type="Pfam" id="PF10646">
    <property type="entry name" value="Germane"/>
    <property type="match status" value="1"/>
</dbReference>
<dbReference type="Pfam" id="PF25976">
    <property type="entry name" value="LpqB_N"/>
    <property type="match status" value="1"/>
</dbReference>
<evidence type="ECO:0000313" key="4">
    <source>
        <dbReference type="EMBL" id="QIK75612.1"/>
    </source>
</evidence>
<reference evidence="4 5" key="1">
    <citation type="submission" date="2020-03" db="EMBL/GenBank/DDBJ databases">
        <title>Nocardioides sp. nov., isolated from fish.</title>
        <authorList>
            <person name="Hyun D.-W."/>
            <person name="Bae J.-W."/>
        </authorList>
    </citation>
    <scope>NUCLEOTIDE SEQUENCE [LARGE SCALE GENOMIC DNA]</scope>
    <source>
        <strain evidence="4 5">HDW12A</strain>
    </source>
</reference>
<dbReference type="Proteomes" id="UP000502035">
    <property type="component" value="Chromosome"/>
</dbReference>
<accession>A0A6G7YFL7</accession>